<name>A0A5J4KJW6_9CHLR</name>
<dbReference type="EMBL" id="BKZW01000001">
    <property type="protein sequence ID" value="GER86459.1"/>
    <property type="molecule type" value="Genomic_DNA"/>
</dbReference>
<protein>
    <submittedName>
        <fullName evidence="2">Uncharacterized protein</fullName>
    </submittedName>
</protein>
<feature type="compositionally biased region" description="Basic and acidic residues" evidence="1">
    <location>
        <begin position="7"/>
        <end position="27"/>
    </location>
</feature>
<dbReference type="AlphaFoldDB" id="A0A5J4KJW6"/>
<evidence type="ECO:0000256" key="1">
    <source>
        <dbReference type="SAM" id="MobiDB-lite"/>
    </source>
</evidence>
<evidence type="ECO:0000313" key="3">
    <source>
        <dbReference type="Proteomes" id="UP000326912"/>
    </source>
</evidence>
<gene>
    <name evidence="2" type="ORF">KDW_06210</name>
</gene>
<dbReference type="RefSeq" id="WP_151754591.1">
    <property type="nucleotide sequence ID" value="NZ_BKZW01000001.1"/>
</dbReference>
<keyword evidence="3" id="KW-1185">Reference proteome</keyword>
<evidence type="ECO:0000313" key="2">
    <source>
        <dbReference type="EMBL" id="GER86459.1"/>
    </source>
</evidence>
<comment type="caution">
    <text evidence="2">The sequence shown here is derived from an EMBL/GenBank/DDBJ whole genome shotgun (WGS) entry which is preliminary data.</text>
</comment>
<feature type="region of interest" description="Disordered" evidence="1">
    <location>
        <begin position="1"/>
        <end position="35"/>
    </location>
</feature>
<reference evidence="2 3" key="1">
    <citation type="submission" date="2019-10" db="EMBL/GenBank/DDBJ databases">
        <title>Dictyobacter vulcani sp. nov., within the class Ktedonobacteria, isolated from soil of volcanic Mt. Zao.</title>
        <authorList>
            <person name="Zheng Y."/>
            <person name="Wang C.M."/>
            <person name="Sakai Y."/>
            <person name="Abe K."/>
            <person name="Yokota A."/>
            <person name="Yabe S."/>
        </authorList>
    </citation>
    <scope>NUCLEOTIDE SEQUENCE [LARGE SCALE GENOMIC DNA]</scope>
    <source>
        <strain evidence="2 3">W12</strain>
    </source>
</reference>
<organism evidence="2 3">
    <name type="scientific">Dictyobacter vulcani</name>
    <dbReference type="NCBI Taxonomy" id="2607529"/>
    <lineage>
        <taxon>Bacteria</taxon>
        <taxon>Bacillati</taxon>
        <taxon>Chloroflexota</taxon>
        <taxon>Ktedonobacteria</taxon>
        <taxon>Ktedonobacterales</taxon>
        <taxon>Dictyobacteraceae</taxon>
        <taxon>Dictyobacter</taxon>
    </lineage>
</organism>
<dbReference type="Proteomes" id="UP000326912">
    <property type="component" value="Unassembled WGS sequence"/>
</dbReference>
<proteinExistence type="predicted"/>
<accession>A0A5J4KJW6</accession>
<sequence>MSTEETQETKQVRDEVKKTKHKEDAAHRNRRLTGVHDLKGQAILKAHGDSKGHEVSKGRAISKAQMASRVQMASKEHTISRACKILLELVVALMDYK</sequence>